<dbReference type="Pfam" id="PF13432">
    <property type="entry name" value="TPR_16"/>
    <property type="match status" value="1"/>
</dbReference>
<feature type="region of interest" description="Disordered" evidence="2">
    <location>
        <begin position="235"/>
        <end position="264"/>
    </location>
</feature>
<evidence type="ECO:0000313" key="4">
    <source>
        <dbReference type="Proteomes" id="UP000580856"/>
    </source>
</evidence>
<accession>A0A846QEX0</accession>
<evidence type="ECO:0000313" key="3">
    <source>
        <dbReference type="EMBL" id="NJB66898.1"/>
    </source>
</evidence>
<dbReference type="PROSITE" id="PS50005">
    <property type="entry name" value="TPR"/>
    <property type="match status" value="1"/>
</dbReference>
<dbReference type="InterPro" id="IPR011990">
    <property type="entry name" value="TPR-like_helical_dom_sf"/>
</dbReference>
<dbReference type="Proteomes" id="UP000580856">
    <property type="component" value="Unassembled WGS sequence"/>
</dbReference>
<dbReference type="RefSeq" id="WP_167939993.1">
    <property type="nucleotide sequence ID" value="NZ_JAATJA010000001.1"/>
</dbReference>
<name>A0A846QEX0_9BACT</name>
<evidence type="ECO:0000256" key="1">
    <source>
        <dbReference type="PROSITE-ProRule" id="PRU00339"/>
    </source>
</evidence>
<reference evidence="3 4" key="1">
    <citation type="submission" date="2020-03" db="EMBL/GenBank/DDBJ databases">
        <title>Genomic Encyclopedia of Type Strains, Phase IV (KMG-IV): sequencing the most valuable type-strain genomes for metagenomic binning, comparative biology and taxonomic classification.</title>
        <authorList>
            <person name="Goeker M."/>
        </authorList>
    </citation>
    <scope>NUCLEOTIDE SEQUENCE [LARGE SCALE GENOMIC DNA]</scope>
    <source>
        <strain evidence="3 4">DSM 24233</strain>
    </source>
</reference>
<evidence type="ECO:0000256" key="2">
    <source>
        <dbReference type="SAM" id="MobiDB-lite"/>
    </source>
</evidence>
<dbReference type="EMBL" id="JAATJA010000001">
    <property type="protein sequence ID" value="NJB66898.1"/>
    <property type="molecule type" value="Genomic_DNA"/>
</dbReference>
<comment type="caution">
    <text evidence="3">The sequence shown here is derived from an EMBL/GenBank/DDBJ whole genome shotgun (WGS) entry which is preliminary data.</text>
</comment>
<gene>
    <name evidence="3" type="ORF">GGQ74_000538</name>
</gene>
<dbReference type="SUPFAM" id="SSF48452">
    <property type="entry name" value="TPR-like"/>
    <property type="match status" value="1"/>
</dbReference>
<feature type="compositionally biased region" description="Acidic residues" evidence="2">
    <location>
        <begin position="244"/>
        <end position="258"/>
    </location>
</feature>
<dbReference type="Gene3D" id="1.25.40.10">
    <property type="entry name" value="Tetratricopeptide repeat domain"/>
    <property type="match status" value="1"/>
</dbReference>
<dbReference type="InterPro" id="IPR019734">
    <property type="entry name" value="TPR_rpt"/>
</dbReference>
<keyword evidence="1" id="KW-0802">TPR repeat</keyword>
<proteinExistence type="predicted"/>
<organism evidence="3 4">
    <name type="scientific">Desulfobaculum xiamenense</name>
    <dbReference type="NCBI Taxonomy" id="995050"/>
    <lineage>
        <taxon>Bacteria</taxon>
        <taxon>Pseudomonadati</taxon>
        <taxon>Thermodesulfobacteriota</taxon>
        <taxon>Desulfovibrionia</taxon>
        <taxon>Desulfovibrionales</taxon>
        <taxon>Desulfovibrionaceae</taxon>
        <taxon>Desulfobaculum</taxon>
    </lineage>
</organism>
<feature type="repeat" description="TPR" evidence="1">
    <location>
        <begin position="18"/>
        <end position="51"/>
    </location>
</feature>
<dbReference type="AlphaFoldDB" id="A0A846QEX0"/>
<protein>
    <submittedName>
        <fullName evidence="3">Tetratricopeptide (TPR) repeat protein</fullName>
    </submittedName>
</protein>
<keyword evidence="4" id="KW-1185">Reference proteome</keyword>
<sequence length="286" mass="31168">MQTKIKWFREVLELEPASKVFFPLARLYFEDGKLEDAVSALRQGLERNPEHVEARFLLVEILHALGRGSEAAAEVESITGMLSRYPAFWKVWAESCAPRAKDAALALSFLAANFQGRSISWSQVIERGLDSFYRGEAPVGEAEPSVIDAAPAPKADAKPAARPAAHFVSPEPAVVVGDEEEANLRTRTMADLLAEQGDYRGALDIYDELLAEAADDEEVDELEGIIANLKGRLRGGPARQATADESEPVAEVESEEDLPPVGLPGKEKLLHTLEALAERLEARAAL</sequence>